<proteinExistence type="predicted"/>
<name>A0A6F8XU14_9ACTN</name>
<reference evidence="1 2" key="1">
    <citation type="submission" date="2020-03" db="EMBL/GenBank/DDBJ databases">
        <title>Whole genome shotgun sequence of Phytohabitans flavus NBRC 107702.</title>
        <authorList>
            <person name="Komaki H."/>
            <person name="Tamura T."/>
        </authorList>
    </citation>
    <scope>NUCLEOTIDE SEQUENCE [LARGE SCALE GENOMIC DNA]</scope>
    <source>
        <strain evidence="1 2">NBRC 107702</strain>
    </source>
</reference>
<evidence type="ECO:0008006" key="3">
    <source>
        <dbReference type="Google" id="ProtNLM"/>
    </source>
</evidence>
<dbReference type="EMBL" id="AP022870">
    <property type="protein sequence ID" value="BCB77315.1"/>
    <property type="molecule type" value="Genomic_DNA"/>
</dbReference>
<dbReference type="Pfam" id="PF13692">
    <property type="entry name" value="Glyco_trans_1_4"/>
    <property type="match status" value="1"/>
</dbReference>
<accession>A0A6F8XU14</accession>
<dbReference type="SUPFAM" id="SSF53756">
    <property type="entry name" value="UDP-Glycosyltransferase/glycogen phosphorylase"/>
    <property type="match status" value="1"/>
</dbReference>
<evidence type="ECO:0000313" key="2">
    <source>
        <dbReference type="Proteomes" id="UP000502508"/>
    </source>
</evidence>
<protein>
    <recommendedName>
        <fullName evidence="3">Glycosyl transferase family 1 domain-containing protein</fullName>
    </recommendedName>
</protein>
<organism evidence="1 2">
    <name type="scientific">Phytohabitans flavus</name>
    <dbReference type="NCBI Taxonomy" id="1076124"/>
    <lineage>
        <taxon>Bacteria</taxon>
        <taxon>Bacillati</taxon>
        <taxon>Actinomycetota</taxon>
        <taxon>Actinomycetes</taxon>
        <taxon>Micromonosporales</taxon>
        <taxon>Micromonosporaceae</taxon>
    </lineage>
</organism>
<dbReference type="Gene3D" id="3.40.50.2000">
    <property type="entry name" value="Glycogen Phosphorylase B"/>
    <property type="match status" value="1"/>
</dbReference>
<dbReference type="Proteomes" id="UP000502508">
    <property type="component" value="Chromosome"/>
</dbReference>
<keyword evidence="2" id="KW-1185">Reference proteome</keyword>
<dbReference type="AlphaFoldDB" id="A0A6F8XU14"/>
<sequence length="110" mass="11741">MDADDVPGLFTDVDALVLPYRSVTASLNVFLAYAHRRPVIATRVGTVEQDVRDGVDGVLCAPDNIGSLSEALRRFYVEGEPERLRGSVSPADASPGWRSYCAAVLATASS</sequence>
<reference evidence="1 2" key="2">
    <citation type="submission" date="2020-03" db="EMBL/GenBank/DDBJ databases">
        <authorList>
            <person name="Ichikawa N."/>
            <person name="Kimura A."/>
            <person name="Kitahashi Y."/>
            <person name="Uohara A."/>
        </authorList>
    </citation>
    <scope>NUCLEOTIDE SEQUENCE [LARGE SCALE GENOMIC DNA]</scope>
    <source>
        <strain evidence="1 2">NBRC 107702</strain>
    </source>
</reference>
<gene>
    <name evidence="1" type="ORF">Pflav_037250</name>
</gene>
<evidence type="ECO:0000313" key="1">
    <source>
        <dbReference type="EMBL" id="BCB77315.1"/>
    </source>
</evidence>
<dbReference type="KEGG" id="pfla:Pflav_037250"/>